<proteinExistence type="predicted"/>
<name>A0A6A6RYV9_9PLEO</name>
<organism evidence="2 3">
    <name type="scientific">Massarina eburnea CBS 473.64</name>
    <dbReference type="NCBI Taxonomy" id="1395130"/>
    <lineage>
        <taxon>Eukaryota</taxon>
        <taxon>Fungi</taxon>
        <taxon>Dikarya</taxon>
        <taxon>Ascomycota</taxon>
        <taxon>Pezizomycotina</taxon>
        <taxon>Dothideomycetes</taxon>
        <taxon>Pleosporomycetidae</taxon>
        <taxon>Pleosporales</taxon>
        <taxon>Massarineae</taxon>
        <taxon>Massarinaceae</taxon>
        <taxon>Massarina</taxon>
    </lineage>
</organism>
<dbReference type="AlphaFoldDB" id="A0A6A6RYV9"/>
<gene>
    <name evidence="2" type="ORF">P280DRAFT_507204</name>
</gene>
<feature type="domain" description="F-box" evidence="1">
    <location>
        <begin position="15"/>
        <end position="54"/>
    </location>
</feature>
<dbReference type="InterPro" id="IPR036047">
    <property type="entry name" value="F-box-like_dom_sf"/>
</dbReference>
<dbReference type="EMBL" id="MU006784">
    <property type="protein sequence ID" value="KAF2640520.1"/>
    <property type="molecule type" value="Genomic_DNA"/>
</dbReference>
<dbReference type="SUPFAM" id="SSF81383">
    <property type="entry name" value="F-box domain"/>
    <property type="match status" value="1"/>
</dbReference>
<dbReference type="OrthoDB" id="3791801at2759"/>
<dbReference type="Proteomes" id="UP000799753">
    <property type="component" value="Unassembled WGS sequence"/>
</dbReference>
<reference evidence="2" key="1">
    <citation type="journal article" date="2020" name="Stud. Mycol.">
        <title>101 Dothideomycetes genomes: a test case for predicting lifestyles and emergence of pathogens.</title>
        <authorList>
            <person name="Haridas S."/>
            <person name="Albert R."/>
            <person name="Binder M."/>
            <person name="Bloem J."/>
            <person name="Labutti K."/>
            <person name="Salamov A."/>
            <person name="Andreopoulos B."/>
            <person name="Baker S."/>
            <person name="Barry K."/>
            <person name="Bills G."/>
            <person name="Bluhm B."/>
            <person name="Cannon C."/>
            <person name="Castanera R."/>
            <person name="Culley D."/>
            <person name="Daum C."/>
            <person name="Ezra D."/>
            <person name="Gonzalez J."/>
            <person name="Henrissat B."/>
            <person name="Kuo A."/>
            <person name="Liang C."/>
            <person name="Lipzen A."/>
            <person name="Lutzoni F."/>
            <person name="Magnuson J."/>
            <person name="Mondo S."/>
            <person name="Nolan M."/>
            <person name="Ohm R."/>
            <person name="Pangilinan J."/>
            <person name="Park H.-J."/>
            <person name="Ramirez L."/>
            <person name="Alfaro M."/>
            <person name="Sun H."/>
            <person name="Tritt A."/>
            <person name="Yoshinaga Y."/>
            <person name="Zwiers L.-H."/>
            <person name="Turgeon B."/>
            <person name="Goodwin S."/>
            <person name="Spatafora J."/>
            <person name="Crous P."/>
            <person name="Grigoriev I."/>
        </authorList>
    </citation>
    <scope>NUCLEOTIDE SEQUENCE</scope>
    <source>
        <strain evidence="2">CBS 473.64</strain>
    </source>
</reference>
<dbReference type="Pfam" id="PF12937">
    <property type="entry name" value="F-box-like"/>
    <property type="match status" value="1"/>
</dbReference>
<evidence type="ECO:0000313" key="3">
    <source>
        <dbReference type="Proteomes" id="UP000799753"/>
    </source>
</evidence>
<evidence type="ECO:0000259" key="1">
    <source>
        <dbReference type="Pfam" id="PF12937"/>
    </source>
</evidence>
<accession>A0A6A6RYV9</accession>
<sequence>MHCLTSKAGFSELSDELKLEIFAYLHIKSDLKSANLVSRDWNRLASQELWRTFTTDLIPTAKKKTEVLFHPHGGIITYTKHLVLLESAWNKTNSLSLLKRTATNLACFLAALPRDQLESFDCDGRIIDEGIILLILQSLHRRLHHLNVLFDPKSKAVLSASPWIVPHLSELASLYIYGVKKIGLGRNPFTSIRFLLQHAPKLKQLYFKKASSVGWRDEDNFATVSDILPSREQLLVLPHLELLALESMVLSTPDLVILDHIRFDRLKHLVLKIDEAHECEVLAGLLRALTHLFACSNPMLVGFEASYTDTPNTKIFKELEGFLLSFEGLQKLWFSAGHPGVGLIDKECIMHHGSTLRVLGFGVEDAPSRGYLRYFSAPDTIEILEACPQLEQLAMAIGLGECGHAHELCMNSPRLGDHSLFSVPNELEAIFQAIARSNIEILRMIDLAEIKYEYHQATLPSRDRIDDKEAYMAAACMQNIATRIMKYLDRHSSQIKCLALSPYFAPVCLENEGIKDTNNHVWPDYAYLRNKNVDWKGREQVVASPVPDYLIELKWEILHYFHSDG</sequence>
<dbReference type="InterPro" id="IPR001810">
    <property type="entry name" value="F-box_dom"/>
</dbReference>
<keyword evidence="3" id="KW-1185">Reference proteome</keyword>
<dbReference type="Gene3D" id="1.20.1280.50">
    <property type="match status" value="1"/>
</dbReference>
<protein>
    <recommendedName>
        <fullName evidence="1">F-box domain-containing protein</fullName>
    </recommendedName>
</protein>
<evidence type="ECO:0000313" key="2">
    <source>
        <dbReference type="EMBL" id="KAF2640520.1"/>
    </source>
</evidence>